<evidence type="ECO:0008006" key="3">
    <source>
        <dbReference type="Google" id="ProtNLM"/>
    </source>
</evidence>
<sequence length="464" mass="49732">MENKLQPVSAGTLDPSFGKQGVLEFPVPAISALEPLAILNLPNNKLLVALSLVSEEGGIAIARLHENGTFDLEFGENKHGFVEVLFDGLHESTVWGLTPLADGGWLVLGQYSKLPAEPGFPMDGGLFLVRQRADGSLDASFGQNGIQLLSYFTIGYPEGKSAGSIRPAAKIFNAANQVTSGVGVVEQPDGKIVLATNTTNTAAPIGMSGVVLRLNLDGSYDKTFNKTGYATIKLAGINHSWSEARGVAVQADGRVLVCGHFARKDFSPLHAFVTRLTSEGRVDTDFNNGQAVTVFEPKFYWHTFNAITVRESDGMIVAVGEARRSEYRKADGLIVALNPSGSFNLIFNDGKPLFSDPHHNGVLWRGCRVQKNGALIVVGITGNGYVGEELSAITARYLSNGTLDRDFNGGQGYTVYLSDQGFTATKGMALYEDGRITVNGISRRFLDDSPLPIGAGGWVVRYLA</sequence>
<proteinExistence type="predicted"/>
<protein>
    <recommendedName>
        <fullName evidence="3">Delta-60 repeat domain-containing protein</fullName>
    </recommendedName>
</protein>
<dbReference type="AlphaFoldDB" id="A0A423K618"/>
<dbReference type="Pfam" id="PF17164">
    <property type="entry name" value="DUF5122"/>
    <property type="match status" value="2"/>
</dbReference>
<gene>
    <name evidence="1" type="ORF">BK665_26550</name>
</gene>
<dbReference type="SUPFAM" id="SSF101898">
    <property type="entry name" value="NHL repeat"/>
    <property type="match status" value="1"/>
</dbReference>
<evidence type="ECO:0000313" key="1">
    <source>
        <dbReference type="EMBL" id="RON47125.1"/>
    </source>
</evidence>
<dbReference type="EMBL" id="MOBP01000022">
    <property type="protein sequence ID" value="RON47125.1"/>
    <property type="molecule type" value="Genomic_DNA"/>
</dbReference>
<evidence type="ECO:0000313" key="2">
    <source>
        <dbReference type="Proteomes" id="UP000283627"/>
    </source>
</evidence>
<organism evidence="1 2">
    <name type="scientific">Pseudomonas frederiksbergensis</name>
    <dbReference type="NCBI Taxonomy" id="104087"/>
    <lineage>
        <taxon>Bacteria</taxon>
        <taxon>Pseudomonadati</taxon>
        <taxon>Pseudomonadota</taxon>
        <taxon>Gammaproteobacteria</taxon>
        <taxon>Pseudomonadales</taxon>
        <taxon>Pseudomonadaceae</taxon>
        <taxon>Pseudomonas</taxon>
    </lineage>
</organism>
<dbReference type="Gene3D" id="2.80.10.50">
    <property type="match status" value="3"/>
</dbReference>
<dbReference type="NCBIfam" id="TIGR02608">
    <property type="entry name" value="delta_60_rpt"/>
    <property type="match status" value="4"/>
</dbReference>
<dbReference type="Proteomes" id="UP000283627">
    <property type="component" value="Unassembled WGS sequence"/>
</dbReference>
<comment type="caution">
    <text evidence="1">The sequence shown here is derived from an EMBL/GenBank/DDBJ whole genome shotgun (WGS) entry which is preliminary data.</text>
</comment>
<name>A0A423K618_9PSED</name>
<dbReference type="RefSeq" id="WP_185076670.1">
    <property type="nucleotide sequence ID" value="NZ_MOBP01000022.1"/>
</dbReference>
<accession>A0A423K618</accession>
<dbReference type="InterPro" id="IPR013431">
    <property type="entry name" value="Delta_60_rpt"/>
</dbReference>
<reference evidence="1 2" key="1">
    <citation type="submission" date="2016-10" db="EMBL/GenBank/DDBJ databases">
        <title>Comparative genome analysis of multiple Pseudomonas spp. focuses on biocontrol and plant growth promoting traits.</title>
        <authorList>
            <person name="Tao X.-Y."/>
            <person name="Taylor C.G."/>
        </authorList>
    </citation>
    <scope>NUCLEOTIDE SEQUENCE [LARGE SCALE GENOMIC DNA]</scope>
    <source>
        <strain evidence="1 2">39A2</strain>
    </source>
</reference>